<accession>K3WLC1</accession>
<dbReference type="Gene3D" id="3.90.1720.10">
    <property type="entry name" value="endopeptidase domain like (from Nostoc punctiforme)"/>
    <property type="match status" value="1"/>
</dbReference>
<protein>
    <submittedName>
        <fullName evidence="3">Uncharacterized protein</fullName>
    </submittedName>
</protein>
<dbReference type="STRING" id="431595.K3WLC1"/>
<dbReference type="InterPro" id="IPR036380">
    <property type="entry name" value="Isochorismatase-like_sf"/>
</dbReference>
<evidence type="ECO:0000256" key="2">
    <source>
        <dbReference type="ARBA" id="ARBA00022801"/>
    </source>
</evidence>
<dbReference type="InterPro" id="IPR038765">
    <property type="entry name" value="Papain-like_cys_pep_sf"/>
</dbReference>
<dbReference type="EMBL" id="GL376573">
    <property type="status" value="NOT_ANNOTATED_CDS"/>
    <property type="molecule type" value="Genomic_DNA"/>
</dbReference>
<dbReference type="GO" id="GO:0016787">
    <property type="term" value="F:hydrolase activity"/>
    <property type="evidence" value="ECO:0007669"/>
    <property type="project" value="UniProtKB-KW"/>
</dbReference>
<reference evidence="4" key="2">
    <citation type="submission" date="2010-04" db="EMBL/GenBank/DDBJ databases">
        <authorList>
            <person name="Buell R."/>
            <person name="Hamilton J."/>
            <person name="Hostetler J."/>
        </authorList>
    </citation>
    <scope>NUCLEOTIDE SEQUENCE [LARGE SCALE GENOMIC DNA]</scope>
    <source>
        <strain evidence="4">DAOM:BR144</strain>
    </source>
</reference>
<evidence type="ECO:0000313" key="3">
    <source>
        <dbReference type="EnsemblProtists" id="PYU1_T005763"/>
    </source>
</evidence>
<keyword evidence="4" id="KW-1185">Reference proteome</keyword>
<reference evidence="3" key="3">
    <citation type="submission" date="2015-02" db="UniProtKB">
        <authorList>
            <consortium name="EnsemblProtists"/>
        </authorList>
    </citation>
    <scope>IDENTIFICATION</scope>
    <source>
        <strain evidence="3">DAOM BR144</strain>
    </source>
</reference>
<dbReference type="eggNOG" id="ENOG502QW5A">
    <property type="taxonomic scope" value="Eukaryota"/>
</dbReference>
<dbReference type="EnsemblProtists" id="PYU1_T005763">
    <property type="protein sequence ID" value="PYU1_T005763"/>
    <property type="gene ID" value="PYU1_G005752"/>
</dbReference>
<dbReference type="PANTHER" id="PTHR11080:SF2">
    <property type="entry name" value="LD05707P"/>
    <property type="match status" value="1"/>
</dbReference>
<dbReference type="VEuPathDB" id="FungiDB:PYU1_G005752"/>
<keyword evidence="2" id="KW-0378">Hydrolase</keyword>
<dbReference type="SUPFAM" id="SSF52499">
    <property type="entry name" value="Isochorismatase-like hydrolases"/>
    <property type="match status" value="1"/>
</dbReference>
<proteinExistence type="inferred from homology"/>
<dbReference type="InterPro" id="IPR052347">
    <property type="entry name" value="Isochorismatase_Nicotinamidase"/>
</dbReference>
<sequence>MGRDNTEDDKRAGKDSFLSNLIESAAQVLAPNSLEFQLNEHEFQRSPKEAQDAAHAAAKLVQPGDLIFITTSGFLYSMGRYLTGNDYDHVVVVLDAEHVLHVGMPSARLMPLERLLLPQRQPVVLRVDMEEEERQKAYQLVLRLTLKHMAGSTPLRKLPLDIKSDMWICSDSIMVLLAGCSEKFRDALMKARQANQLDLFNHGSASLSDFTRIRGITPEVFTRVALPLVNYTLVPQKKSWKEHIPELVHFMTKLQAGKMKWPMLEETMFPKLHQFASQIPPTDWSMQQKASVMGYSMVLLIVLKRGMSFVKIVYRVLQLVLLRYMAQQLLQHLDKNLMAKSILSKLNMVNVTDAAKHAAGTPKGGLCMLIIDQQVDFHPGGSLAIPTANDDAERITAFITKHSAKLSQLVFTLDSHQRYHIAHGIFWEDAQGESPAPFTLITNKEIADGVWRPRDPELKEYVLAYTQSLEKSGKFTLCIWPEHCVIGTPGHNLVENVRNAALEWTKQSLKQIQYVMKGSNSFTEHYSALRAEFELSHDPATSLNQNLVNVLKHADKVVICGEALSHCVNYTVRDLVDAWPAERIQDLVILTDCASPVTGFESSGEQFLSDMAEKGLTLTTSAEFEA</sequence>
<dbReference type="PANTHER" id="PTHR11080">
    <property type="entry name" value="PYRAZINAMIDASE/NICOTINAMIDASE"/>
    <property type="match status" value="1"/>
</dbReference>
<dbReference type="Gene3D" id="3.40.50.850">
    <property type="entry name" value="Isochorismatase-like"/>
    <property type="match status" value="1"/>
</dbReference>
<evidence type="ECO:0000313" key="4">
    <source>
        <dbReference type="Proteomes" id="UP000019132"/>
    </source>
</evidence>
<dbReference type="InParanoid" id="K3WLC1"/>
<dbReference type="Proteomes" id="UP000019132">
    <property type="component" value="Unassembled WGS sequence"/>
</dbReference>
<dbReference type="SUPFAM" id="SSF54001">
    <property type="entry name" value="Cysteine proteinases"/>
    <property type="match status" value="1"/>
</dbReference>
<name>K3WLC1_GLOUD</name>
<organism evidence="3 4">
    <name type="scientific">Globisporangium ultimum (strain ATCC 200006 / CBS 805.95 / DAOM BR144)</name>
    <name type="common">Pythium ultimum</name>
    <dbReference type="NCBI Taxonomy" id="431595"/>
    <lineage>
        <taxon>Eukaryota</taxon>
        <taxon>Sar</taxon>
        <taxon>Stramenopiles</taxon>
        <taxon>Oomycota</taxon>
        <taxon>Peronosporomycetes</taxon>
        <taxon>Pythiales</taxon>
        <taxon>Pythiaceae</taxon>
        <taxon>Globisporangium</taxon>
    </lineage>
</organism>
<evidence type="ECO:0000256" key="1">
    <source>
        <dbReference type="ARBA" id="ARBA00006336"/>
    </source>
</evidence>
<dbReference type="OMA" id="CCKRFRE"/>
<reference evidence="4" key="1">
    <citation type="journal article" date="2010" name="Genome Biol.">
        <title>Genome sequence of the necrotrophic plant pathogen Pythium ultimum reveals original pathogenicity mechanisms and effector repertoire.</title>
        <authorList>
            <person name="Levesque C.A."/>
            <person name="Brouwer H."/>
            <person name="Cano L."/>
            <person name="Hamilton J.P."/>
            <person name="Holt C."/>
            <person name="Huitema E."/>
            <person name="Raffaele S."/>
            <person name="Robideau G.P."/>
            <person name="Thines M."/>
            <person name="Win J."/>
            <person name="Zerillo M.M."/>
            <person name="Beakes G.W."/>
            <person name="Boore J.L."/>
            <person name="Busam D."/>
            <person name="Dumas B."/>
            <person name="Ferriera S."/>
            <person name="Fuerstenberg S.I."/>
            <person name="Gachon C.M."/>
            <person name="Gaulin E."/>
            <person name="Govers F."/>
            <person name="Grenville-Briggs L."/>
            <person name="Horner N."/>
            <person name="Hostetler J."/>
            <person name="Jiang R.H."/>
            <person name="Johnson J."/>
            <person name="Krajaejun T."/>
            <person name="Lin H."/>
            <person name="Meijer H.J."/>
            <person name="Moore B."/>
            <person name="Morris P."/>
            <person name="Phuntmart V."/>
            <person name="Puiu D."/>
            <person name="Shetty J."/>
            <person name="Stajich J.E."/>
            <person name="Tripathy S."/>
            <person name="Wawra S."/>
            <person name="van West P."/>
            <person name="Whitty B.R."/>
            <person name="Coutinho P.M."/>
            <person name="Henrissat B."/>
            <person name="Martin F."/>
            <person name="Thomas P.D."/>
            <person name="Tyler B.M."/>
            <person name="De Vries R.P."/>
            <person name="Kamoun S."/>
            <person name="Yandell M."/>
            <person name="Tisserat N."/>
            <person name="Buell C.R."/>
        </authorList>
    </citation>
    <scope>NUCLEOTIDE SEQUENCE</scope>
    <source>
        <strain evidence="4">DAOM:BR144</strain>
    </source>
</reference>
<dbReference type="HOGENOM" id="CLU_501081_0_0_1"/>
<dbReference type="AlphaFoldDB" id="K3WLC1"/>
<comment type="similarity">
    <text evidence="1">Belongs to the isochorismatase family.</text>
</comment>